<dbReference type="Proteomes" id="UP000295626">
    <property type="component" value="Unassembled WGS sequence"/>
</dbReference>
<evidence type="ECO:0008006" key="4">
    <source>
        <dbReference type="Google" id="ProtNLM"/>
    </source>
</evidence>
<evidence type="ECO:0000313" key="3">
    <source>
        <dbReference type="Proteomes" id="UP000295626"/>
    </source>
</evidence>
<name>A0ABY2DF39_9ACTN</name>
<keyword evidence="3" id="KW-1185">Reference proteome</keyword>
<feature type="region of interest" description="Disordered" evidence="1">
    <location>
        <begin position="35"/>
        <end position="59"/>
    </location>
</feature>
<protein>
    <recommendedName>
        <fullName evidence="4">DUF4878 domain-containing protein</fullName>
    </recommendedName>
</protein>
<proteinExistence type="predicted"/>
<comment type="caution">
    <text evidence="2">The sequence shown here is derived from an EMBL/GenBank/DDBJ whole genome shotgun (WGS) entry which is preliminary data.</text>
</comment>
<sequence>MFTRVLRSRAGIALAIAVLVIGVIGAARLTAGVTGADSGLTGGPAGPISTVDPEFGDDGAIYTPSPPAPVTSPGESTPEQIAGRFTTAWLGTQGITAEQWHAGLRPLSTPALIEKMAGVEPEAVPAGRVTGQPTLRPQNETFVEVLVPLDAGQLRLELVAPKGRWLVDAVDWERG</sequence>
<evidence type="ECO:0000313" key="2">
    <source>
        <dbReference type="EMBL" id="TDB90017.1"/>
    </source>
</evidence>
<accession>A0ABY2DF39</accession>
<gene>
    <name evidence="2" type="ORF">E1091_14405</name>
</gene>
<evidence type="ECO:0000256" key="1">
    <source>
        <dbReference type="SAM" id="MobiDB-lite"/>
    </source>
</evidence>
<organism evidence="2 3">
    <name type="scientific">Micromonospora fluostatini</name>
    <dbReference type="NCBI Taxonomy" id="1629071"/>
    <lineage>
        <taxon>Bacteria</taxon>
        <taxon>Bacillati</taxon>
        <taxon>Actinomycetota</taxon>
        <taxon>Actinomycetes</taxon>
        <taxon>Micromonosporales</taxon>
        <taxon>Micromonosporaceae</taxon>
        <taxon>Micromonospora</taxon>
    </lineage>
</organism>
<dbReference type="EMBL" id="SMKE01000571">
    <property type="protein sequence ID" value="TDB90017.1"/>
    <property type="molecule type" value="Genomic_DNA"/>
</dbReference>
<reference evidence="2 3" key="1">
    <citation type="submission" date="2019-02" db="EMBL/GenBank/DDBJ databases">
        <title>Draft genome sequences of novel Actinobacteria.</title>
        <authorList>
            <person name="Sahin N."/>
            <person name="Ay H."/>
            <person name="Saygin H."/>
        </authorList>
    </citation>
    <scope>NUCLEOTIDE SEQUENCE [LARGE SCALE GENOMIC DNA]</scope>
    <source>
        <strain evidence="2 3">JCM 30529</strain>
    </source>
</reference>